<evidence type="ECO:0000313" key="6">
    <source>
        <dbReference type="EMBL" id="MFC3637314.1"/>
    </source>
</evidence>
<evidence type="ECO:0000259" key="5">
    <source>
        <dbReference type="PROSITE" id="PS50977"/>
    </source>
</evidence>
<dbReference type="InterPro" id="IPR001647">
    <property type="entry name" value="HTH_TetR"/>
</dbReference>
<feature type="domain" description="HTH tetR-type" evidence="5">
    <location>
        <begin position="11"/>
        <end position="71"/>
    </location>
</feature>
<dbReference type="RefSeq" id="WP_191320758.1">
    <property type="nucleotide sequence ID" value="NZ_BNCG01000024.1"/>
</dbReference>
<accession>A0ABV7UG32</accession>
<feature type="domain" description="HTH tetR-type" evidence="5">
    <location>
        <begin position="234"/>
        <end position="294"/>
    </location>
</feature>
<dbReference type="PRINTS" id="PR00455">
    <property type="entry name" value="HTHTETR"/>
</dbReference>
<dbReference type="InterPro" id="IPR050109">
    <property type="entry name" value="HTH-type_TetR-like_transc_reg"/>
</dbReference>
<dbReference type="Proteomes" id="UP001595704">
    <property type="component" value="Unassembled WGS sequence"/>
</dbReference>
<evidence type="ECO:0000256" key="2">
    <source>
        <dbReference type="ARBA" id="ARBA00023125"/>
    </source>
</evidence>
<protein>
    <submittedName>
        <fullName evidence="6">TetR/AcrR family transcriptional regulator</fullName>
    </submittedName>
</protein>
<keyword evidence="1" id="KW-0805">Transcription regulation</keyword>
<dbReference type="PANTHER" id="PTHR30055:SF234">
    <property type="entry name" value="HTH-TYPE TRANSCRIPTIONAL REGULATOR BETI"/>
    <property type="match status" value="1"/>
</dbReference>
<comment type="caution">
    <text evidence="6">The sequence shown here is derived from an EMBL/GenBank/DDBJ whole genome shotgun (WGS) entry which is preliminary data.</text>
</comment>
<gene>
    <name evidence="6" type="ORF">ACFONL_07945</name>
</gene>
<dbReference type="InterPro" id="IPR023772">
    <property type="entry name" value="DNA-bd_HTH_TetR-type_CS"/>
</dbReference>
<dbReference type="Pfam" id="PF00440">
    <property type="entry name" value="TetR_N"/>
    <property type="match status" value="2"/>
</dbReference>
<dbReference type="InterPro" id="IPR036271">
    <property type="entry name" value="Tet_transcr_reg_TetR-rel_C_sf"/>
</dbReference>
<dbReference type="PANTHER" id="PTHR30055">
    <property type="entry name" value="HTH-TYPE TRANSCRIPTIONAL REGULATOR RUTR"/>
    <property type="match status" value="1"/>
</dbReference>
<evidence type="ECO:0000256" key="3">
    <source>
        <dbReference type="ARBA" id="ARBA00023163"/>
    </source>
</evidence>
<keyword evidence="3" id="KW-0804">Transcription</keyword>
<sequence>MVNRGRPKGAPNTYERCIDAGEELFARHGFDGASIRDIAGAVGITNGSVFNHFKSKERLYGAVFERLVASVTAYVSGAAMEPDLSSVVDFFDRFLSWCLEKPHYAQLLNRELMENHLRLVRAQTLHLGEPVSVVVDQIRTGQNLGVLRTCDAEVFTFYTLGAIAHFSVAVPTLGRLMNDDMGETRARFRTALLDHVVTALTVSPPGFCYAGADAFEAPSPAASRLGQGFPVDELTTRERCLIVAEALFARGGFAAMGMREMAKDCGISTAAVLHHFKSKDKLYGEVLDRLRESLSGYFAEMLFATDFECVVEYFERFMLWCFEKPHYSRLLLRELIESRDCAVKGRKFYFSSPVPLVIEKIRRGQSLGYFRALDAEMFTYYILGAATHFSASAPTIDRMLVEDMGSPQARFRRVLVNHIVSGLTPVAWAANPHGEWLPQAAALESGA</sequence>
<proteinExistence type="predicted"/>
<feature type="DNA-binding region" description="H-T-H motif" evidence="4">
    <location>
        <begin position="257"/>
        <end position="276"/>
    </location>
</feature>
<dbReference type="SUPFAM" id="SSF48498">
    <property type="entry name" value="Tetracyclin repressor-like, C-terminal domain"/>
    <property type="match status" value="2"/>
</dbReference>
<reference evidence="7" key="1">
    <citation type="journal article" date="2019" name="Int. J. Syst. Evol. Microbiol.">
        <title>The Global Catalogue of Microorganisms (GCM) 10K type strain sequencing project: providing services to taxonomists for standard genome sequencing and annotation.</title>
        <authorList>
            <consortium name="The Broad Institute Genomics Platform"/>
            <consortium name="The Broad Institute Genome Sequencing Center for Infectious Disease"/>
            <person name="Wu L."/>
            <person name="Ma J."/>
        </authorList>
    </citation>
    <scope>NUCLEOTIDE SEQUENCE [LARGE SCALE GENOMIC DNA]</scope>
    <source>
        <strain evidence="7">KCTC 42282</strain>
    </source>
</reference>
<organism evidence="6 7">
    <name type="scientific">Camelimonas fluminis</name>
    <dbReference type="NCBI Taxonomy" id="1576911"/>
    <lineage>
        <taxon>Bacteria</taxon>
        <taxon>Pseudomonadati</taxon>
        <taxon>Pseudomonadota</taxon>
        <taxon>Alphaproteobacteria</taxon>
        <taxon>Hyphomicrobiales</taxon>
        <taxon>Chelatococcaceae</taxon>
        <taxon>Camelimonas</taxon>
    </lineage>
</organism>
<feature type="DNA-binding region" description="H-T-H motif" evidence="4">
    <location>
        <begin position="34"/>
        <end position="53"/>
    </location>
</feature>
<evidence type="ECO:0000256" key="1">
    <source>
        <dbReference type="ARBA" id="ARBA00023015"/>
    </source>
</evidence>
<dbReference type="EMBL" id="JBHRYC010000034">
    <property type="protein sequence ID" value="MFC3637314.1"/>
    <property type="molecule type" value="Genomic_DNA"/>
</dbReference>
<keyword evidence="2 4" id="KW-0238">DNA-binding</keyword>
<dbReference type="Gene3D" id="1.10.357.10">
    <property type="entry name" value="Tetracycline Repressor, domain 2"/>
    <property type="match status" value="2"/>
</dbReference>
<keyword evidence="7" id="KW-1185">Reference proteome</keyword>
<dbReference type="PROSITE" id="PS01081">
    <property type="entry name" value="HTH_TETR_1"/>
    <property type="match status" value="1"/>
</dbReference>
<evidence type="ECO:0000313" key="7">
    <source>
        <dbReference type="Proteomes" id="UP001595704"/>
    </source>
</evidence>
<dbReference type="InterPro" id="IPR009057">
    <property type="entry name" value="Homeodomain-like_sf"/>
</dbReference>
<dbReference type="SUPFAM" id="SSF46689">
    <property type="entry name" value="Homeodomain-like"/>
    <property type="match status" value="2"/>
</dbReference>
<evidence type="ECO:0000256" key="4">
    <source>
        <dbReference type="PROSITE-ProRule" id="PRU00335"/>
    </source>
</evidence>
<dbReference type="PROSITE" id="PS50977">
    <property type="entry name" value="HTH_TETR_2"/>
    <property type="match status" value="2"/>
</dbReference>
<name>A0ABV7UG32_9HYPH</name>